<accession>A0A532V1S5</accession>
<sequence>MGGRSRRRQVLTIQEVERIEQEGYDDEAYTSPCIYSTDLVEYVKANKKTAGYKGTGIPRFVHLDFDSPGNLNLVLDHARHLGNFLSVVHYVPVDSLVYYFSGEKGFHVYLPPSIFGGFSPLVNPHILQKNVATRILEDAGLLSNDSTADMGIYKANQILSIPNSWHRKGDHRKIYLNWNQITSLSISQIQRLALDKQPLYPYAFDEFFPVQYLQDITGEAINTTTERSLEVESCVERAEYHDLFEDQACTRRMYEGGLSDRRKRAAHVLASKTFRFLMDKKGMTYTDAVQIVYPQIIVWNNTNSPPLEYVYIQNAIKNAEKYDYGCHHPWVKPFCKEKECSWFRKTQNRRMPSLSECQDPVNRVLNKIPPDQWTEDEVRLKTAALTEFRNSRPETKNTFILELPKGVRRSVRDKAVEKYFKKPDKDAKNSKRYYWR</sequence>
<comment type="caution">
    <text evidence="1">The sequence shown here is derived from an EMBL/GenBank/DDBJ whole genome shotgun (WGS) entry which is preliminary data.</text>
</comment>
<reference evidence="1 2" key="1">
    <citation type="submission" date="2017-06" db="EMBL/GenBank/DDBJ databases">
        <title>Novel microbial phyla capable of carbon fixation and sulfur reduction in deep-sea sediments.</title>
        <authorList>
            <person name="Huang J."/>
            <person name="Baker B."/>
            <person name="Wang Y."/>
        </authorList>
    </citation>
    <scope>NUCLEOTIDE SEQUENCE [LARGE SCALE GENOMIC DNA]</scope>
    <source>
        <strain evidence="1">B3_LCP</strain>
    </source>
</reference>
<organism evidence="1 2">
    <name type="scientific">candidate division LCP-89 bacterium B3_LCP</name>
    <dbReference type="NCBI Taxonomy" id="2012998"/>
    <lineage>
        <taxon>Bacteria</taxon>
        <taxon>Pseudomonadati</taxon>
        <taxon>Bacteria division LCP-89</taxon>
    </lineage>
</organism>
<gene>
    <name evidence="1" type="ORF">CEE37_05765</name>
</gene>
<evidence type="ECO:0000313" key="1">
    <source>
        <dbReference type="EMBL" id="TKJ41171.1"/>
    </source>
</evidence>
<dbReference type="Proteomes" id="UP000319619">
    <property type="component" value="Unassembled WGS sequence"/>
</dbReference>
<evidence type="ECO:0000313" key="2">
    <source>
        <dbReference type="Proteomes" id="UP000319619"/>
    </source>
</evidence>
<name>A0A532V1S5_UNCL8</name>
<dbReference type="AlphaFoldDB" id="A0A532V1S5"/>
<evidence type="ECO:0008006" key="3">
    <source>
        <dbReference type="Google" id="ProtNLM"/>
    </source>
</evidence>
<proteinExistence type="predicted"/>
<protein>
    <recommendedName>
        <fullName evidence="3">Primase C-terminal 1 domain-containing protein</fullName>
    </recommendedName>
</protein>
<dbReference type="EMBL" id="NJBN01000003">
    <property type="protein sequence ID" value="TKJ41171.1"/>
    <property type="molecule type" value="Genomic_DNA"/>
</dbReference>